<dbReference type="EMBL" id="JAACNO010001500">
    <property type="protein sequence ID" value="KAF4140134.1"/>
    <property type="molecule type" value="Genomic_DNA"/>
</dbReference>
<comment type="similarity">
    <text evidence="2 5">Belongs to the RxLR effector family.</text>
</comment>
<evidence type="ECO:0000256" key="3">
    <source>
        <dbReference type="ARBA" id="ARBA00022525"/>
    </source>
</evidence>
<keyword evidence="4 5" id="KW-0732">Signal</keyword>
<organism evidence="6 8">
    <name type="scientific">Phytophthora infestans</name>
    <name type="common">Potato late blight agent</name>
    <name type="synonym">Botrytis infestans</name>
    <dbReference type="NCBI Taxonomy" id="4787"/>
    <lineage>
        <taxon>Eukaryota</taxon>
        <taxon>Sar</taxon>
        <taxon>Stramenopiles</taxon>
        <taxon>Oomycota</taxon>
        <taxon>Peronosporomycetes</taxon>
        <taxon>Peronosporales</taxon>
        <taxon>Peronosporaceae</taxon>
        <taxon>Phytophthora</taxon>
    </lineage>
</organism>
<feature type="signal peptide" evidence="5">
    <location>
        <begin position="1"/>
        <end position="21"/>
    </location>
</feature>
<dbReference type="Pfam" id="PF16810">
    <property type="entry name" value="RXLR"/>
    <property type="match status" value="1"/>
</dbReference>
<gene>
    <name evidence="6" type="ORF">GN244_ATG10221</name>
    <name evidence="7" type="ORF">GN958_ATG10673</name>
</gene>
<evidence type="ECO:0000256" key="5">
    <source>
        <dbReference type="RuleBase" id="RU367124"/>
    </source>
</evidence>
<comment type="caution">
    <text evidence="6">The sequence shown here is derived from an EMBL/GenBank/DDBJ whole genome shotgun (WGS) entry which is preliminary data.</text>
</comment>
<dbReference type="EMBL" id="WSZM01000237">
    <property type="protein sequence ID" value="KAF4037487.1"/>
    <property type="molecule type" value="Genomic_DNA"/>
</dbReference>
<comment type="domain">
    <text evidence="5">The RxLR-dEER motif acts to carry the protein into the host cell cytoplasm through binding to cell surface phosphatidylinositol-3-phosphate.</text>
</comment>
<evidence type="ECO:0000313" key="8">
    <source>
        <dbReference type="Proteomes" id="UP000602510"/>
    </source>
</evidence>
<feature type="chain" id="PRO_5044948242" description="RxLR effector protein" evidence="5">
    <location>
        <begin position="22"/>
        <end position="114"/>
    </location>
</feature>
<dbReference type="AlphaFoldDB" id="A0A833SP80"/>
<evidence type="ECO:0000313" key="6">
    <source>
        <dbReference type="EMBL" id="KAF4037487.1"/>
    </source>
</evidence>
<evidence type="ECO:0000256" key="2">
    <source>
        <dbReference type="ARBA" id="ARBA00010400"/>
    </source>
</evidence>
<evidence type="ECO:0000313" key="7">
    <source>
        <dbReference type="EMBL" id="KAF4140134.1"/>
    </source>
</evidence>
<keyword evidence="3 5" id="KW-0964">Secreted</keyword>
<dbReference type="InterPro" id="IPR031825">
    <property type="entry name" value="RXLR"/>
</dbReference>
<evidence type="ECO:0000256" key="4">
    <source>
        <dbReference type="ARBA" id="ARBA00022729"/>
    </source>
</evidence>
<keyword evidence="8" id="KW-1185">Reference proteome</keyword>
<dbReference type="Proteomes" id="UP000602510">
    <property type="component" value="Unassembled WGS sequence"/>
</dbReference>
<proteinExistence type="inferred from homology"/>
<comment type="function">
    <text evidence="5">Effector that suppresses plant defense responses during pathogen infection.</text>
</comment>
<name>A0A833SP80_PHYIN</name>
<evidence type="ECO:0000256" key="1">
    <source>
        <dbReference type="ARBA" id="ARBA00004613"/>
    </source>
</evidence>
<sequence length="114" mass="12830">MRLTCILAVLIAVTFHATANALPADAGKVIHENGADTRIPTHVHDQRLLRRVRNDEGELTEERTGGLLDKIKSVVKKITPEKAVTKFKEKDITNPEWLKIIKHKVREAKGQGYK</sequence>
<accession>A0A833SP80</accession>
<comment type="subcellular location">
    <subcellularLocation>
        <location evidence="1 5">Secreted</location>
    </subcellularLocation>
</comment>
<reference evidence="6" key="1">
    <citation type="submission" date="2020-04" db="EMBL/GenBank/DDBJ databases">
        <title>Hybrid Assembly of Korean Phytophthora infestans isolates.</title>
        <authorList>
            <person name="Prokchorchik M."/>
            <person name="Lee Y."/>
            <person name="Seo J."/>
            <person name="Cho J.-H."/>
            <person name="Park Y.-E."/>
            <person name="Jang D.-C."/>
            <person name="Im J.-S."/>
            <person name="Choi J.-G."/>
            <person name="Park H.-J."/>
            <person name="Lee G.-B."/>
            <person name="Lee Y.-G."/>
            <person name="Hong S.-Y."/>
            <person name="Cho K."/>
            <person name="Sohn K.H."/>
        </authorList>
    </citation>
    <scope>NUCLEOTIDE SEQUENCE</scope>
    <source>
        <strain evidence="6">KR_1_A1</strain>
        <strain evidence="7">KR_2_A2</strain>
    </source>
</reference>
<dbReference type="Proteomes" id="UP000704712">
    <property type="component" value="Unassembled WGS sequence"/>
</dbReference>
<protein>
    <recommendedName>
        <fullName evidence="5">RxLR effector protein</fullName>
    </recommendedName>
</protein>